<accession>A0A1G4YBA2</accession>
<sequence length="213" mass="23508">MSELPDISEIETDSLMEIFNIGVGQAAAAMSNIVNEEVRMSVPTIRFTPRSEAAEELGAGIALFGISQHYQGAYATEAILMFPEAASFEIVRMMVGDLIPAHELGEMEREAMSEIGNIVLNACVGTLANMFQQELQGSLPVVRVGSSQQILNPNKDDNDPLVMMLRIDFALERQQIQGYLAFILDMSALRDLREQIRLYISRLETGSVPDGMH</sequence>
<dbReference type="RefSeq" id="WP_017458226.1">
    <property type="nucleotide sequence ID" value="NZ_FMUI01000006.1"/>
</dbReference>
<dbReference type="InterPro" id="IPR007597">
    <property type="entry name" value="CheC"/>
</dbReference>
<feature type="domain" description="CheC-like protein" evidence="2">
    <location>
        <begin position="11"/>
        <end position="45"/>
    </location>
</feature>
<proteinExistence type="predicted"/>
<dbReference type="SUPFAM" id="SSF103039">
    <property type="entry name" value="CheC-like"/>
    <property type="match status" value="1"/>
</dbReference>
<name>A0A1G4YBA2_9ENTR</name>
<evidence type="ECO:0000313" key="3">
    <source>
        <dbReference type="EMBL" id="SCX50704.1"/>
    </source>
</evidence>
<reference evidence="3 4" key="1">
    <citation type="submission" date="2016-10" db="EMBL/GenBank/DDBJ databases">
        <authorList>
            <person name="Varghese N."/>
            <person name="Submissions S."/>
        </authorList>
    </citation>
    <scope>NUCLEOTIDE SEQUENCE [LARGE SCALE GENOMIC DNA]</scope>
    <source>
        <strain evidence="3 4">CGMCC 1.12102</strain>
    </source>
</reference>
<gene>
    <name evidence="3" type="ORF">SAMN02927897_02309</name>
</gene>
<protein>
    <submittedName>
        <fullName evidence="3">Chemotaxis protein CheC</fullName>
    </submittedName>
</protein>
<dbReference type="GO" id="GO:0016787">
    <property type="term" value="F:hydrolase activity"/>
    <property type="evidence" value="ECO:0007669"/>
    <property type="project" value="InterPro"/>
</dbReference>
<dbReference type="PANTHER" id="PTHR43484">
    <property type="match status" value="1"/>
</dbReference>
<dbReference type="EMBL" id="FMUI01000006">
    <property type="protein sequence ID" value="SCX50704.1"/>
    <property type="molecule type" value="Genomic_DNA"/>
</dbReference>
<evidence type="ECO:0000256" key="1">
    <source>
        <dbReference type="ARBA" id="ARBA00022500"/>
    </source>
</evidence>
<comment type="caution">
    <text evidence="3">The sequence shown here is derived from an EMBL/GenBank/DDBJ whole genome shotgun (WGS) entry which is preliminary data.</text>
</comment>
<evidence type="ECO:0000313" key="4">
    <source>
        <dbReference type="Proteomes" id="UP000183569"/>
    </source>
</evidence>
<dbReference type="AlphaFoldDB" id="A0A1G4YBA2"/>
<dbReference type="GO" id="GO:0006935">
    <property type="term" value="P:chemotaxis"/>
    <property type="evidence" value="ECO:0007669"/>
    <property type="project" value="UniProtKB-KW"/>
</dbReference>
<dbReference type="CDD" id="cd17910">
    <property type="entry name" value="CheC_ClassII"/>
    <property type="match status" value="1"/>
</dbReference>
<dbReference type="Pfam" id="PF04509">
    <property type="entry name" value="CheC"/>
    <property type="match status" value="1"/>
</dbReference>
<dbReference type="Proteomes" id="UP000183569">
    <property type="component" value="Unassembled WGS sequence"/>
</dbReference>
<evidence type="ECO:0000259" key="2">
    <source>
        <dbReference type="Pfam" id="PF04509"/>
    </source>
</evidence>
<dbReference type="PANTHER" id="PTHR43484:SF1">
    <property type="entry name" value="FLAGELLAR MOTOR SWITCH PROTEIN FLIN"/>
    <property type="match status" value="1"/>
</dbReference>
<organism evidence="3 4">
    <name type="scientific">Kosakonia sacchari</name>
    <dbReference type="NCBI Taxonomy" id="1158459"/>
    <lineage>
        <taxon>Bacteria</taxon>
        <taxon>Pseudomonadati</taxon>
        <taxon>Pseudomonadota</taxon>
        <taxon>Gammaproteobacteria</taxon>
        <taxon>Enterobacterales</taxon>
        <taxon>Enterobacteriaceae</taxon>
        <taxon>Kosakonia</taxon>
    </lineage>
</organism>
<dbReference type="GeneID" id="23844587"/>
<dbReference type="InterPro" id="IPR028976">
    <property type="entry name" value="CheC-like_sf"/>
</dbReference>
<keyword evidence="1" id="KW-0145">Chemotaxis</keyword>
<dbReference type="InterPro" id="IPR051469">
    <property type="entry name" value="FliN/MopA/SpaO"/>
</dbReference>
<dbReference type="Gene3D" id="3.40.1550.10">
    <property type="entry name" value="CheC-like"/>
    <property type="match status" value="1"/>
</dbReference>